<comment type="caution">
    <text evidence="2">The sequence shown here is derived from an EMBL/GenBank/DDBJ whole genome shotgun (WGS) entry which is preliminary data.</text>
</comment>
<feature type="transmembrane region" description="Helical" evidence="1">
    <location>
        <begin position="85"/>
        <end position="109"/>
    </location>
</feature>
<evidence type="ECO:0000256" key="1">
    <source>
        <dbReference type="HAMAP-Rule" id="MF_02077"/>
    </source>
</evidence>
<dbReference type="AlphaFoldDB" id="A0A0S7XVL5"/>
<dbReference type="GO" id="GO:0009252">
    <property type="term" value="P:peptidoglycan biosynthetic process"/>
    <property type="evidence" value="ECO:0007669"/>
    <property type="project" value="UniProtKB-UniRule"/>
</dbReference>
<dbReference type="PATRIC" id="fig|1703775.3.peg.3286"/>
<evidence type="ECO:0000313" key="2">
    <source>
        <dbReference type="EMBL" id="KPJ66472.1"/>
    </source>
</evidence>
<gene>
    <name evidence="1" type="primary">amj</name>
    <name evidence="2" type="ORF">AMJ44_08335</name>
</gene>
<organism evidence="2 3">
    <name type="scientific">candidate division WOR-1 bacterium DG_54_3</name>
    <dbReference type="NCBI Taxonomy" id="1703775"/>
    <lineage>
        <taxon>Bacteria</taxon>
        <taxon>Bacillati</taxon>
        <taxon>Saganbacteria</taxon>
    </lineage>
</organism>
<evidence type="ECO:0000313" key="3">
    <source>
        <dbReference type="Proteomes" id="UP000051861"/>
    </source>
</evidence>
<dbReference type="GO" id="GO:0071555">
    <property type="term" value="P:cell wall organization"/>
    <property type="evidence" value="ECO:0007669"/>
    <property type="project" value="UniProtKB-KW"/>
</dbReference>
<keyword evidence="1" id="KW-0573">Peptidoglycan synthesis</keyword>
<keyword evidence="1" id="KW-0472">Membrane</keyword>
<dbReference type="HAMAP" id="MF_02077">
    <property type="entry name" value="Amj_flippase"/>
    <property type="match status" value="1"/>
</dbReference>
<feature type="transmembrane region" description="Helical" evidence="1">
    <location>
        <begin position="37"/>
        <end position="55"/>
    </location>
</feature>
<keyword evidence="1" id="KW-0961">Cell wall biogenesis/degradation</keyword>
<dbReference type="InterPro" id="IPR021260">
    <property type="entry name" value="Amj"/>
</dbReference>
<dbReference type="GO" id="GO:0015648">
    <property type="term" value="F:lipid-linked peptidoglycan transporter activity"/>
    <property type="evidence" value="ECO:0007669"/>
    <property type="project" value="UniProtKB-UniRule"/>
</dbReference>
<keyword evidence="1" id="KW-0813">Transport</keyword>
<feature type="transmembrane region" description="Helical" evidence="1">
    <location>
        <begin position="121"/>
        <end position="141"/>
    </location>
</feature>
<feature type="transmembrane region" description="Helical" evidence="1">
    <location>
        <begin position="236"/>
        <end position="257"/>
    </location>
</feature>
<feature type="transmembrane region" description="Helical" evidence="1">
    <location>
        <begin position="198"/>
        <end position="216"/>
    </location>
</feature>
<accession>A0A0S7XVL5</accession>
<dbReference type="GO" id="GO:0008360">
    <property type="term" value="P:regulation of cell shape"/>
    <property type="evidence" value="ECO:0007669"/>
    <property type="project" value="UniProtKB-KW"/>
</dbReference>
<protein>
    <recommendedName>
        <fullName evidence="1">Lipid II flippase Amj</fullName>
    </recommendedName>
</protein>
<keyword evidence="1" id="KW-0812">Transmembrane</keyword>
<feature type="transmembrane region" description="Helical" evidence="1">
    <location>
        <begin position="161"/>
        <end position="186"/>
    </location>
</feature>
<comment type="pathway">
    <text evidence="1">Cell wall biogenesis; peptidoglycan biosynthesis.</text>
</comment>
<dbReference type="GO" id="GO:0005886">
    <property type="term" value="C:plasma membrane"/>
    <property type="evidence" value="ECO:0007669"/>
    <property type="project" value="UniProtKB-SubCell"/>
</dbReference>
<keyword evidence="1" id="KW-1003">Cell membrane</keyword>
<dbReference type="Pfam" id="PF10997">
    <property type="entry name" value="Amj"/>
    <property type="match status" value="1"/>
</dbReference>
<comment type="similarity">
    <text evidence="1">Belongs to the Amj family.</text>
</comment>
<comment type="function">
    <text evidence="1">Involved in peptidoglycan biosynthesis. Transports lipid-linked peptidoglycan precursors from the inner to the outer leaflet of the cytoplasmic membrane.</text>
</comment>
<dbReference type="Proteomes" id="UP000051861">
    <property type="component" value="Unassembled WGS sequence"/>
</dbReference>
<name>A0A0S7XVL5_UNCSA</name>
<keyword evidence="1" id="KW-0133">Cell shape</keyword>
<reference evidence="2 3" key="1">
    <citation type="journal article" date="2015" name="Microbiome">
        <title>Genomic resolution of linkages in carbon, nitrogen, and sulfur cycling among widespread estuary sediment bacteria.</title>
        <authorList>
            <person name="Baker B.J."/>
            <person name="Lazar C.S."/>
            <person name="Teske A.P."/>
            <person name="Dick G.J."/>
        </authorList>
    </citation>
    <scope>NUCLEOTIDE SEQUENCE [LARGE SCALE GENOMIC DNA]</scope>
    <source>
        <strain evidence="2">DG_54_3</strain>
    </source>
</reference>
<dbReference type="EMBL" id="LIZX01000080">
    <property type="protein sequence ID" value="KPJ66472.1"/>
    <property type="molecule type" value="Genomic_DNA"/>
</dbReference>
<keyword evidence="1" id="KW-1133">Transmembrane helix</keyword>
<sequence length="276" mass="30168">MNIYINPLIVVCCFTALIHFTETIASSMRLTGVRTKQLALSLSFVNASLLISRMSNMLQAPLLGGMVDTAILQNTVSLLWSNFRIIIFAAFIGNLAGAILTPFAVSVFTRAIRKFDQIGHVPGLIAYGMRPSTLISVARTFRLPTLDSFKGLSLKGVPTLFLWLNLFMVSIYAIGVLCSLMAGALIPTYRVTATQLSGIVNGIATILFTLMVDPIAAHITDQATRGQRKESDVRTVVFYIVLGRVVGTLIFSQLLFLPGTQYIKGVTLFVRGVFLR</sequence>
<dbReference type="UniPathway" id="UPA00219"/>
<feature type="transmembrane region" description="Helical" evidence="1">
    <location>
        <begin position="6"/>
        <end position="25"/>
    </location>
</feature>
<proteinExistence type="inferred from homology"/>
<comment type="subcellular location">
    <subcellularLocation>
        <location evidence="1">Cell membrane</location>
        <topology evidence="1">Multi-pass membrane protein</topology>
    </subcellularLocation>
</comment>